<reference evidence="4 5" key="1">
    <citation type="submission" date="2024-03" db="EMBL/GenBank/DDBJ databases">
        <authorList>
            <person name="Cao K."/>
        </authorList>
    </citation>
    <scope>NUCLEOTIDE SEQUENCE [LARGE SCALE GENOMIC DNA]</scope>
    <source>
        <strain evidence="4 5">MCCC 1K00696</strain>
    </source>
</reference>
<dbReference type="InterPro" id="IPR001173">
    <property type="entry name" value="Glyco_trans_2-like"/>
</dbReference>
<dbReference type="EMBL" id="CP150496">
    <property type="protein sequence ID" value="WYW54961.1"/>
    <property type="molecule type" value="Genomic_DNA"/>
</dbReference>
<dbReference type="Pfam" id="PF02709">
    <property type="entry name" value="Glyco_transf_7C"/>
    <property type="match status" value="1"/>
</dbReference>
<dbReference type="InterPro" id="IPR027791">
    <property type="entry name" value="Galactosyl_T_C"/>
</dbReference>
<dbReference type="Proteomes" id="UP001491088">
    <property type="component" value="Chromosome"/>
</dbReference>
<proteinExistence type="predicted"/>
<dbReference type="RefSeq" id="WP_340932199.1">
    <property type="nucleotide sequence ID" value="NZ_CP150496.1"/>
</dbReference>
<name>A0ABZ2TPJ4_9FLAO</name>
<sequence length="250" mass="29544">MKPRFKITATIVLYKDNLNILEQTIKSFLETNVSKKLFLVDNNSTDTLKSKFNHADIEYIFVGKNIGFGKAHNLVLDKVASDFHLILNPDIQFSRLVLPNLINVLDHQKDVSFISPRVVYPNKENQFICRKNPTPFDLINRRLNLSKQKIFENEYRSKSLLEPFFPEFIHGCFMLFKTKEFVNLNGFDERYFLYMEDADICRKVYQSGKKIYYYPKEIIKHTHQKGSSKKAKLFFYHLSSAIKYFLKWGI</sequence>
<dbReference type="PANTHER" id="PTHR43179">
    <property type="entry name" value="RHAMNOSYLTRANSFERASE WBBL"/>
    <property type="match status" value="1"/>
</dbReference>
<dbReference type="Pfam" id="PF00535">
    <property type="entry name" value="Glycos_transf_2"/>
    <property type="match status" value="1"/>
</dbReference>
<keyword evidence="5" id="KW-1185">Reference proteome</keyword>
<evidence type="ECO:0000313" key="4">
    <source>
        <dbReference type="EMBL" id="WYW54961.1"/>
    </source>
</evidence>
<feature type="domain" description="Galactosyltransferase C-terminal" evidence="3">
    <location>
        <begin position="169"/>
        <end position="223"/>
    </location>
</feature>
<dbReference type="PANTHER" id="PTHR43179:SF10">
    <property type="entry name" value="GLYCOSYL TRANSFERASE"/>
    <property type="match status" value="1"/>
</dbReference>
<feature type="domain" description="Glycosyltransferase 2-like" evidence="2">
    <location>
        <begin position="16"/>
        <end position="141"/>
    </location>
</feature>
<protein>
    <submittedName>
        <fullName evidence="4">Glycosyltransferase family 2 protein</fullName>
        <ecNumber evidence="4">2.4.-.-</ecNumber>
    </submittedName>
</protein>
<organism evidence="4 5">
    <name type="scientific">Polaribacter marinaquae</name>
    <dbReference type="NCBI Taxonomy" id="1642819"/>
    <lineage>
        <taxon>Bacteria</taxon>
        <taxon>Pseudomonadati</taxon>
        <taxon>Bacteroidota</taxon>
        <taxon>Flavobacteriia</taxon>
        <taxon>Flavobacteriales</taxon>
        <taxon>Flavobacteriaceae</taxon>
    </lineage>
</organism>
<evidence type="ECO:0000256" key="1">
    <source>
        <dbReference type="ARBA" id="ARBA00022679"/>
    </source>
</evidence>
<keyword evidence="1 4" id="KW-0808">Transferase</keyword>
<accession>A0ABZ2TPJ4</accession>
<evidence type="ECO:0000259" key="3">
    <source>
        <dbReference type="Pfam" id="PF02709"/>
    </source>
</evidence>
<evidence type="ECO:0000313" key="5">
    <source>
        <dbReference type="Proteomes" id="UP001491088"/>
    </source>
</evidence>
<dbReference type="Gene3D" id="3.90.550.10">
    <property type="entry name" value="Spore Coat Polysaccharide Biosynthesis Protein SpsA, Chain A"/>
    <property type="match status" value="1"/>
</dbReference>
<keyword evidence="4" id="KW-0328">Glycosyltransferase</keyword>
<gene>
    <name evidence="4" type="ORF">WG950_10520</name>
</gene>
<dbReference type="CDD" id="cd04186">
    <property type="entry name" value="GT_2_like_c"/>
    <property type="match status" value="1"/>
</dbReference>
<evidence type="ECO:0000259" key="2">
    <source>
        <dbReference type="Pfam" id="PF00535"/>
    </source>
</evidence>
<dbReference type="InterPro" id="IPR029044">
    <property type="entry name" value="Nucleotide-diphossugar_trans"/>
</dbReference>
<dbReference type="SUPFAM" id="SSF53448">
    <property type="entry name" value="Nucleotide-diphospho-sugar transferases"/>
    <property type="match status" value="1"/>
</dbReference>
<dbReference type="EC" id="2.4.-.-" evidence="4"/>
<dbReference type="GO" id="GO:0016757">
    <property type="term" value="F:glycosyltransferase activity"/>
    <property type="evidence" value="ECO:0007669"/>
    <property type="project" value="UniProtKB-KW"/>
</dbReference>